<gene>
    <name evidence="2" type="ORF">FF104_12810</name>
</gene>
<dbReference type="RefSeq" id="WP_035762803.1">
    <property type="nucleotide sequence ID" value="NZ_AP019716.1"/>
</dbReference>
<feature type="chain" id="PRO_5042850890" description="Lipoprotein" evidence="1">
    <location>
        <begin position="27"/>
        <end position="189"/>
    </location>
</feature>
<dbReference type="AlphaFoldDB" id="A0AAP9RFP5"/>
<evidence type="ECO:0000313" key="3">
    <source>
        <dbReference type="Proteomes" id="UP000515243"/>
    </source>
</evidence>
<name>A0AAP9RFP5_CLOBU</name>
<proteinExistence type="predicted"/>
<feature type="signal peptide" evidence="1">
    <location>
        <begin position="1"/>
        <end position="26"/>
    </location>
</feature>
<evidence type="ECO:0000256" key="1">
    <source>
        <dbReference type="SAM" id="SignalP"/>
    </source>
</evidence>
<dbReference type="Proteomes" id="UP000515243">
    <property type="component" value="Chromosome 1"/>
</dbReference>
<evidence type="ECO:0000313" key="2">
    <source>
        <dbReference type="EMBL" id="QMW91818.1"/>
    </source>
</evidence>
<keyword evidence="1" id="KW-0732">Signal</keyword>
<evidence type="ECO:0008006" key="4">
    <source>
        <dbReference type="Google" id="ProtNLM"/>
    </source>
</evidence>
<reference evidence="2 3" key="1">
    <citation type="submission" date="2019-05" db="EMBL/GenBank/DDBJ databases">
        <authorList>
            <person name="Schori C."/>
            <person name="Ahrens C."/>
        </authorList>
    </citation>
    <scope>NUCLEOTIDE SEQUENCE [LARGE SCALE GENOMIC DNA]</scope>
    <source>
        <strain evidence="2 3">DSM 10702</strain>
    </source>
</reference>
<organism evidence="2 3">
    <name type="scientific">Clostridium butyricum</name>
    <dbReference type="NCBI Taxonomy" id="1492"/>
    <lineage>
        <taxon>Bacteria</taxon>
        <taxon>Bacillati</taxon>
        <taxon>Bacillota</taxon>
        <taxon>Clostridia</taxon>
        <taxon>Eubacteriales</taxon>
        <taxon>Clostridiaceae</taxon>
        <taxon>Clostridium</taxon>
    </lineage>
</organism>
<dbReference type="EMBL" id="CP040626">
    <property type="protein sequence ID" value="QMW91818.1"/>
    <property type="molecule type" value="Genomic_DNA"/>
</dbReference>
<dbReference type="PROSITE" id="PS51257">
    <property type="entry name" value="PROKAR_LIPOPROTEIN"/>
    <property type="match status" value="1"/>
</dbReference>
<dbReference type="GeneID" id="92945060"/>
<accession>A0AAP9RFP5</accession>
<protein>
    <recommendedName>
        <fullName evidence="4">Lipoprotein</fullName>
    </recommendedName>
</protein>
<sequence length="189" mass="21294">MKNSKITSIILISLLSFTLISCGSNNENKNTQTTESQNLEDTTNIEPEENSEFKEIISLKDISKKSVSEVNNLLGVPEKTEESSNYITNYYMNGVVEVAFKNDVAARITVTPDSSISFFNDSKKQVKTLKSLGINEDEVKHVPSADNLYVNTWSNICDVYEISVFNNQAKNDGNDTINYFYIITDKDFK</sequence>